<dbReference type="PANTHER" id="PTHR28637:SF1">
    <property type="entry name" value="DNA REPLICATION FACTOR CDT1"/>
    <property type="match status" value="1"/>
</dbReference>
<feature type="compositionally biased region" description="Low complexity" evidence="1">
    <location>
        <begin position="190"/>
        <end position="201"/>
    </location>
</feature>
<gene>
    <name evidence="2" type="ORF">CASFOL_011107</name>
</gene>
<protein>
    <submittedName>
        <fullName evidence="2">Uncharacterized protein</fullName>
    </submittedName>
</protein>
<dbReference type="EMBL" id="JAVIJP010000013">
    <property type="protein sequence ID" value="KAL3645927.1"/>
    <property type="molecule type" value="Genomic_DNA"/>
</dbReference>
<keyword evidence="3" id="KW-1185">Reference proteome</keyword>
<comment type="caution">
    <text evidence="2">The sequence shown here is derived from an EMBL/GenBank/DDBJ whole genome shotgun (WGS) entry which is preliminary data.</text>
</comment>
<sequence>MKPDLRIALNAAAIEDEFKSKSLNGNLQMRKVFRARLLNFFKSHPEGDEVPEEALPEPFSRSKKDVISSSVQPSTSSSTSVTLDMTSFERQPITLSQMAPSFKPRFAQKGSIHHIENSKQNQSFDLENKSAESPSIKDTNAKIVANSSSKLSVNPSLINILTSLPETPVKCINSIDIDDESSVGTISELSTPVAPTTSTPSLRPPERCYMSPDDNNSYRSPSKLVRCPPPNRPLKFDTPVKSSMKIDDDIFDILPDSLVQSILKKERLAEMKQDPAISQAKHREK</sequence>
<feature type="region of interest" description="Disordered" evidence="1">
    <location>
        <begin position="189"/>
        <end position="239"/>
    </location>
</feature>
<dbReference type="PANTHER" id="PTHR28637">
    <property type="entry name" value="DNA REPLICATION FACTOR CDT1"/>
    <property type="match status" value="1"/>
</dbReference>
<proteinExistence type="predicted"/>
<dbReference type="InterPro" id="IPR045173">
    <property type="entry name" value="Cdt1"/>
</dbReference>
<feature type="region of interest" description="Disordered" evidence="1">
    <location>
        <begin position="45"/>
        <end position="82"/>
    </location>
</feature>
<name>A0ABD3DV46_9LAMI</name>
<organism evidence="2 3">
    <name type="scientific">Castilleja foliolosa</name>
    <dbReference type="NCBI Taxonomy" id="1961234"/>
    <lineage>
        <taxon>Eukaryota</taxon>
        <taxon>Viridiplantae</taxon>
        <taxon>Streptophyta</taxon>
        <taxon>Embryophyta</taxon>
        <taxon>Tracheophyta</taxon>
        <taxon>Spermatophyta</taxon>
        <taxon>Magnoliopsida</taxon>
        <taxon>eudicotyledons</taxon>
        <taxon>Gunneridae</taxon>
        <taxon>Pentapetalae</taxon>
        <taxon>asterids</taxon>
        <taxon>lamiids</taxon>
        <taxon>Lamiales</taxon>
        <taxon>Orobanchaceae</taxon>
        <taxon>Pedicularideae</taxon>
        <taxon>Castillejinae</taxon>
        <taxon>Castilleja</taxon>
    </lineage>
</organism>
<reference evidence="3" key="1">
    <citation type="journal article" date="2024" name="IScience">
        <title>Strigolactones Initiate the Formation of Haustorium-like Structures in Castilleja.</title>
        <authorList>
            <person name="Buerger M."/>
            <person name="Peterson D."/>
            <person name="Chory J."/>
        </authorList>
    </citation>
    <scope>NUCLEOTIDE SEQUENCE [LARGE SCALE GENOMIC DNA]</scope>
</reference>
<accession>A0ABD3DV46</accession>
<evidence type="ECO:0000256" key="1">
    <source>
        <dbReference type="SAM" id="MobiDB-lite"/>
    </source>
</evidence>
<evidence type="ECO:0000313" key="3">
    <source>
        <dbReference type="Proteomes" id="UP001632038"/>
    </source>
</evidence>
<dbReference type="Proteomes" id="UP001632038">
    <property type="component" value="Unassembled WGS sequence"/>
</dbReference>
<evidence type="ECO:0000313" key="2">
    <source>
        <dbReference type="EMBL" id="KAL3645927.1"/>
    </source>
</evidence>
<feature type="compositionally biased region" description="Low complexity" evidence="1">
    <location>
        <begin position="67"/>
        <end position="82"/>
    </location>
</feature>
<dbReference type="AlphaFoldDB" id="A0ABD3DV46"/>